<dbReference type="InterPro" id="IPR006091">
    <property type="entry name" value="Acyl-CoA_Oxase/DH_mid-dom"/>
</dbReference>
<evidence type="ECO:0000256" key="2">
    <source>
        <dbReference type="ARBA" id="ARBA00009347"/>
    </source>
</evidence>
<comment type="cofactor">
    <cofactor evidence="1 6">
        <name>FAD</name>
        <dbReference type="ChEBI" id="CHEBI:57692"/>
    </cofactor>
</comment>
<dbReference type="Pfam" id="PF00441">
    <property type="entry name" value="Acyl-CoA_dh_1"/>
    <property type="match status" value="1"/>
</dbReference>
<evidence type="ECO:0000256" key="3">
    <source>
        <dbReference type="ARBA" id="ARBA00022630"/>
    </source>
</evidence>
<dbReference type="OrthoDB" id="5167280at2"/>
<keyword evidence="5 6" id="KW-0560">Oxidoreductase</keyword>
<dbReference type="Pfam" id="PF02770">
    <property type="entry name" value="Acyl-CoA_dh_M"/>
    <property type="match status" value="1"/>
</dbReference>
<dbReference type="GO" id="GO:0016627">
    <property type="term" value="F:oxidoreductase activity, acting on the CH-CH group of donors"/>
    <property type="evidence" value="ECO:0007669"/>
    <property type="project" value="InterPro"/>
</dbReference>
<dbReference type="FunFam" id="2.40.110.10:FF:000011">
    <property type="entry name" value="Acyl-CoA dehydrogenase FadE34"/>
    <property type="match status" value="1"/>
</dbReference>
<dbReference type="Gene3D" id="2.40.110.10">
    <property type="entry name" value="Butyryl-CoA Dehydrogenase, subunit A, domain 2"/>
    <property type="match status" value="1"/>
</dbReference>
<reference evidence="10 11" key="1">
    <citation type="submission" date="2018-02" db="EMBL/GenBank/DDBJ databases">
        <title>8 Nocardia nova and 1 Nocardia cyriacigeorgica strain used for evolution to TMP-SMX.</title>
        <authorList>
            <person name="Mehta H."/>
            <person name="Weng J."/>
            <person name="Shamoo Y."/>
        </authorList>
    </citation>
    <scope>NUCLEOTIDE SEQUENCE [LARGE SCALE GENOMIC DNA]</scope>
    <source>
        <strain evidence="10 11">MDA3139</strain>
    </source>
</reference>
<gene>
    <name evidence="10" type="ORF">C5E45_03760</name>
</gene>
<evidence type="ECO:0000259" key="9">
    <source>
        <dbReference type="Pfam" id="PF02771"/>
    </source>
</evidence>
<dbReference type="PANTHER" id="PTHR43292">
    <property type="entry name" value="ACYL-COA DEHYDROGENASE"/>
    <property type="match status" value="1"/>
</dbReference>
<feature type="domain" description="Acyl-CoA oxidase/dehydrogenase middle" evidence="8">
    <location>
        <begin position="132"/>
        <end position="209"/>
    </location>
</feature>
<evidence type="ECO:0000259" key="8">
    <source>
        <dbReference type="Pfam" id="PF02770"/>
    </source>
</evidence>
<dbReference type="InterPro" id="IPR037069">
    <property type="entry name" value="AcylCoA_DH/ox_N_sf"/>
</dbReference>
<dbReference type="InterPro" id="IPR052161">
    <property type="entry name" value="Mycobact_Acyl-CoA_DH"/>
</dbReference>
<dbReference type="InterPro" id="IPR009100">
    <property type="entry name" value="AcylCoA_DH/oxidase_NM_dom_sf"/>
</dbReference>
<proteinExistence type="inferred from homology"/>
<dbReference type="InterPro" id="IPR046373">
    <property type="entry name" value="Acyl-CoA_Oxase/DH_mid-dom_sf"/>
</dbReference>
<feature type="domain" description="Acyl-CoA dehydrogenase/oxidase N-terminal" evidence="9">
    <location>
        <begin position="45"/>
        <end position="124"/>
    </location>
</feature>
<evidence type="ECO:0000256" key="4">
    <source>
        <dbReference type="ARBA" id="ARBA00022827"/>
    </source>
</evidence>
<evidence type="ECO:0000256" key="1">
    <source>
        <dbReference type="ARBA" id="ARBA00001974"/>
    </source>
</evidence>
<evidence type="ECO:0000313" key="10">
    <source>
        <dbReference type="EMBL" id="PPJ39299.1"/>
    </source>
</evidence>
<dbReference type="Pfam" id="PF02771">
    <property type="entry name" value="Acyl-CoA_dh_N"/>
    <property type="match status" value="1"/>
</dbReference>
<dbReference type="InterPro" id="IPR013786">
    <property type="entry name" value="AcylCoA_DH/ox_N"/>
</dbReference>
<dbReference type="EMBL" id="PSZC01000002">
    <property type="protein sequence ID" value="PPJ39299.1"/>
    <property type="molecule type" value="Genomic_DNA"/>
</dbReference>
<dbReference type="Gene3D" id="1.20.140.10">
    <property type="entry name" value="Butyryl-CoA Dehydrogenase, subunit A, domain 3"/>
    <property type="match status" value="1"/>
</dbReference>
<evidence type="ECO:0000256" key="6">
    <source>
        <dbReference type="RuleBase" id="RU362125"/>
    </source>
</evidence>
<dbReference type="SUPFAM" id="SSF47203">
    <property type="entry name" value="Acyl-CoA dehydrogenase C-terminal domain-like"/>
    <property type="match status" value="1"/>
</dbReference>
<protein>
    <submittedName>
        <fullName evidence="10">Acyl-CoA dehydrogenase</fullName>
    </submittedName>
</protein>
<dbReference type="GO" id="GO:0050660">
    <property type="term" value="F:flavin adenine dinucleotide binding"/>
    <property type="evidence" value="ECO:0007669"/>
    <property type="project" value="InterPro"/>
</dbReference>
<dbReference type="Proteomes" id="UP000239874">
    <property type="component" value="Unassembled WGS sequence"/>
</dbReference>
<dbReference type="Gene3D" id="1.10.540.10">
    <property type="entry name" value="Acyl-CoA dehydrogenase/oxidase, N-terminal domain"/>
    <property type="match status" value="1"/>
</dbReference>
<accession>A0A2S6AVS3</accession>
<dbReference type="InterPro" id="IPR009075">
    <property type="entry name" value="AcylCo_DH/oxidase_C"/>
</dbReference>
<dbReference type="SUPFAM" id="SSF56645">
    <property type="entry name" value="Acyl-CoA dehydrogenase NM domain-like"/>
    <property type="match status" value="1"/>
</dbReference>
<evidence type="ECO:0000256" key="5">
    <source>
        <dbReference type="ARBA" id="ARBA00023002"/>
    </source>
</evidence>
<dbReference type="GO" id="GO:0005886">
    <property type="term" value="C:plasma membrane"/>
    <property type="evidence" value="ECO:0007669"/>
    <property type="project" value="TreeGrafter"/>
</dbReference>
<dbReference type="PANTHER" id="PTHR43292:SF4">
    <property type="entry name" value="ACYL-COA DEHYDROGENASE FADE34"/>
    <property type="match status" value="1"/>
</dbReference>
<comment type="similarity">
    <text evidence="2 6">Belongs to the acyl-CoA dehydrogenase family.</text>
</comment>
<evidence type="ECO:0000259" key="7">
    <source>
        <dbReference type="Pfam" id="PF00441"/>
    </source>
</evidence>
<feature type="domain" description="Acyl-CoA dehydrogenase/oxidase C-terminal" evidence="7">
    <location>
        <begin position="236"/>
        <end position="378"/>
    </location>
</feature>
<comment type="caution">
    <text evidence="10">The sequence shown here is derived from an EMBL/GenBank/DDBJ whole genome shotgun (WGS) entry which is preliminary data.</text>
</comment>
<keyword evidence="4 6" id="KW-0274">FAD</keyword>
<organism evidence="10 11">
    <name type="scientific">Nocardia nova</name>
    <dbReference type="NCBI Taxonomy" id="37330"/>
    <lineage>
        <taxon>Bacteria</taxon>
        <taxon>Bacillati</taxon>
        <taxon>Actinomycetota</taxon>
        <taxon>Actinomycetes</taxon>
        <taxon>Mycobacteriales</taxon>
        <taxon>Nocardiaceae</taxon>
        <taxon>Nocardia</taxon>
    </lineage>
</organism>
<evidence type="ECO:0000313" key="11">
    <source>
        <dbReference type="Proteomes" id="UP000239874"/>
    </source>
</evidence>
<dbReference type="AlphaFoldDB" id="A0A2S6AVS3"/>
<name>A0A2S6AVS3_9NOCA</name>
<sequence length="389" mass="42750">MNVTRSGAQEAADPARFRAELRAWLESVPRPEGLRDYGPTPTVEDVPAGRAWQRLLADAGYSCLHWPVEYGGRNASIMEQAVFAEETARAGVPKQLGIVGTNLAAPVIMKYGTDAQRARYLEPIRLGDHLWCQLFSEPEAGSDLASLRTRAVTHDDGWVIDGQKIWTSAAAAADYGLLIARTGSERHRGLTAFIVPMDLPGIEVRPIRQMDDESKFNEVFFAGVRLPDEYRLGEVGQGWAVATATLGTERLSLGSQSVSMFSDLEAMIAAAVERDRVTPLLTDEFVSMWTRIWLLRATWLRAVYDDSSLDSPTFSVLKVMSSETHRDLGDLAVDVLGLDVTSGFGDNELVHKMLVARAQTILGGTSEIQRNILAERVLGLPREPVKKDG</sequence>
<dbReference type="InterPro" id="IPR036250">
    <property type="entry name" value="AcylCo_DH-like_C"/>
</dbReference>
<keyword evidence="3 6" id="KW-0285">Flavoprotein</keyword>